<dbReference type="EMBL" id="JAAXOT010000015">
    <property type="protein sequence ID" value="NKY59391.1"/>
    <property type="molecule type" value="Genomic_DNA"/>
</dbReference>
<gene>
    <name evidence="2" type="ORF">HGA15_25195</name>
</gene>
<keyword evidence="3" id="KW-1185">Reference proteome</keyword>
<evidence type="ECO:0000313" key="2">
    <source>
        <dbReference type="EMBL" id="NKY59391.1"/>
    </source>
</evidence>
<organism evidence="2 3">
    <name type="scientific">Nocardia flavorosea</name>
    <dbReference type="NCBI Taxonomy" id="53429"/>
    <lineage>
        <taxon>Bacteria</taxon>
        <taxon>Bacillati</taxon>
        <taxon>Actinomycetota</taxon>
        <taxon>Actinomycetes</taxon>
        <taxon>Mycobacteriales</taxon>
        <taxon>Nocardiaceae</taxon>
        <taxon>Nocardia</taxon>
    </lineage>
</organism>
<evidence type="ECO:0000259" key="1">
    <source>
        <dbReference type="Pfam" id="PF18723"/>
    </source>
</evidence>
<protein>
    <recommendedName>
        <fullName evidence="1">5-hmdU DNA kinase helical domain-containing protein</fullName>
    </recommendedName>
</protein>
<accession>A0A846YNV2</accession>
<comment type="caution">
    <text evidence="2">The sequence shown here is derived from an EMBL/GenBank/DDBJ whole genome shotgun (WGS) entry which is preliminary data.</text>
</comment>
<dbReference type="Pfam" id="PF18723">
    <property type="entry name" value="HMUDK_hel"/>
    <property type="match status" value="1"/>
</dbReference>
<dbReference type="AlphaFoldDB" id="A0A846YNV2"/>
<dbReference type="InterPro" id="IPR040684">
    <property type="entry name" value="HMUDK_hel"/>
</dbReference>
<proteinExistence type="predicted"/>
<dbReference type="Proteomes" id="UP000570678">
    <property type="component" value="Unassembled WGS sequence"/>
</dbReference>
<feature type="domain" description="5-hmdU DNA kinase helical" evidence="1">
    <location>
        <begin position="9"/>
        <end position="286"/>
    </location>
</feature>
<name>A0A846YNV2_9NOCA</name>
<sequence>MAGRTLRPTPVFDTYWRFAARRQEIYEARLAGRAGPWTTDPVLLRHRFTNCYRAADRVSQYLIQDVSYRGSQDLDEVVFRTLLFKLFNKVSTWQLLSEAFSDVSWRDFDLDAFNEVLTAEFAQGRRLYSAAYVVPPPRLGADRKHTNHLRLLRHMMVTGLPDKLASATSLRQVFEALVDYPALGDFLAFQFAIDLNYSSVLNFDEMEFVVPGPGARDGIRKCFGRAANGIEPEVIRYMAEHQDEHFHRLGLAFAGLAGRRPLQLIDCQNLFCEVDKYARVMHPDIAGHSGRTRIKQLFAPVPEQVTAWFPPKWGLN</sequence>
<reference evidence="2 3" key="1">
    <citation type="submission" date="2020-04" db="EMBL/GenBank/DDBJ databases">
        <title>MicrobeNet Type strains.</title>
        <authorList>
            <person name="Nicholson A.C."/>
        </authorList>
    </citation>
    <scope>NUCLEOTIDE SEQUENCE [LARGE SCALE GENOMIC DNA]</scope>
    <source>
        <strain evidence="2 3">JCM 3332</strain>
    </source>
</reference>
<evidence type="ECO:0000313" key="3">
    <source>
        <dbReference type="Proteomes" id="UP000570678"/>
    </source>
</evidence>